<name>A0A9D3YAB9_DREPO</name>
<evidence type="ECO:0000313" key="2">
    <source>
        <dbReference type="Proteomes" id="UP000828390"/>
    </source>
</evidence>
<keyword evidence="2" id="KW-1185">Reference proteome</keyword>
<sequence length="53" mass="6054">MIKSQVFHWVIEPPAAPEVNIRLTKDGCAFEVRVEIEKKPLLPTLKDRIPVSN</sequence>
<organism evidence="1 2">
    <name type="scientific">Dreissena polymorpha</name>
    <name type="common">Zebra mussel</name>
    <name type="synonym">Mytilus polymorpha</name>
    <dbReference type="NCBI Taxonomy" id="45954"/>
    <lineage>
        <taxon>Eukaryota</taxon>
        <taxon>Metazoa</taxon>
        <taxon>Spiralia</taxon>
        <taxon>Lophotrochozoa</taxon>
        <taxon>Mollusca</taxon>
        <taxon>Bivalvia</taxon>
        <taxon>Autobranchia</taxon>
        <taxon>Heteroconchia</taxon>
        <taxon>Euheterodonta</taxon>
        <taxon>Imparidentia</taxon>
        <taxon>Neoheterodontei</taxon>
        <taxon>Myida</taxon>
        <taxon>Dreissenoidea</taxon>
        <taxon>Dreissenidae</taxon>
        <taxon>Dreissena</taxon>
    </lineage>
</organism>
<accession>A0A9D3YAB9</accession>
<dbReference type="AlphaFoldDB" id="A0A9D3YAB9"/>
<reference evidence="1" key="2">
    <citation type="submission" date="2020-11" db="EMBL/GenBank/DDBJ databases">
        <authorList>
            <person name="McCartney M.A."/>
            <person name="Auch B."/>
            <person name="Kono T."/>
            <person name="Mallez S."/>
            <person name="Becker A."/>
            <person name="Gohl D.M."/>
            <person name="Silverstein K.A.T."/>
            <person name="Koren S."/>
            <person name="Bechman K.B."/>
            <person name="Herman A."/>
            <person name="Abrahante J.E."/>
            <person name="Garbe J."/>
        </authorList>
    </citation>
    <scope>NUCLEOTIDE SEQUENCE</scope>
    <source>
        <strain evidence="1">Duluth1</strain>
        <tissue evidence="1">Whole animal</tissue>
    </source>
</reference>
<reference evidence="1" key="1">
    <citation type="journal article" date="2019" name="bioRxiv">
        <title>The Genome of the Zebra Mussel, Dreissena polymorpha: A Resource for Invasive Species Research.</title>
        <authorList>
            <person name="McCartney M.A."/>
            <person name="Auch B."/>
            <person name="Kono T."/>
            <person name="Mallez S."/>
            <person name="Zhang Y."/>
            <person name="Obille A."/>
            <person name="Becker A."/>
            <person name="Abrahante J.E."/>
            <person name="Garbe J."/>
            <person name="Badalamenti J.P."/>
            <person name="Herman A."/>
            <person name="Mangelson H."/>
            <person name="Liachko I."/>
            <person name="Sullivan S."/>
            <person name="Sone E.D."/>
            <person name="Koren S."/>
            <person name="Silverstein K.A.T."/>
            <person name="Beckman K.B."/>
            <person name="Gohl D.M."/>
        </authorList>
    </citation>
    <scope>NUCLEOTIDE SEQUENCE</scope>
    <source>
        <strain evidence="1">Duluth1</strain>
        <tissue evidence="1">Whole animal</tissue>
    </source>
</reference>
<dbReference type="Proteomes" id="UP000828390">
    <property type="component" value="Unassembled WGS sequence"/>
</dbReference>
<protein>
    <submittedName>
        <fullName evidence="1">Uncharacterized protein</fullName>
    </submittedName>
</protein>
<evidence type="ECO:0000313" key="1">
    <source>
        <dbReference type="EMBL" id="KAH3696530.1"/>
    </source>
</evidence>
<proteinExistence type="predicted"/>
<dbReference type="EMBL" id="JAIWYP010000016">
    <property type="protein sequence ID" value="KAH3696530.1"/>
    <property type="molecule type" value="Genomic_DNA"/>
</dbReference>
<comment type="caution">
    <text evidence="1">The sequence shown here is derived from an EMBL/GenBank/DDBJ whole genome shotgun (WGS) entry which is preliminary data.</text>
</comment>
<gene>
    <name evidence="1" type="ORF">DPMN_083995</name>
</gene>